<feature type="transmembrane region" description="Helical" evidence="2">
    <location>
        <begin position="866"/>
        <end position="883"/>
    </location>
</feature>
<dbReference type="PANTHER" id="PTHR32063:SF18">
    <property type="entry name" value="CATION EFFLUX SYSTEM PROTEIN"/>
    <property type="match status" value="1"/>
</dbReference>
<sequence length="1087" mass="120622">MIKWSVEHKSIVILFTIAIFISGAFLYIDMERQENPTISSPIAVVKCIYPGASPEDIEKEIIKPIEDELGGISEIKTTESFAMDSIGVVKVSLRDLSDDDISDTWDRLKEKIDTVKTDLPSSAYEPTVDTDFVSSYGVVLGLTSKNYTYEDFNNVAKKLKDQLKKDPGVEEVDIVGEVDKEIQVNLDMLKLQQYGISPQTIGTVLKARNVNIPGGNLEIQGVKVPAQITGEYKNVEEIKNTIVSVSKENGTPVYLKDVAQVEKVDKKQEKMTFINNQPGLLIGIKYMEGENVLSIQDRLDKIIKNFVKNDLYTDMELIDLTNQANFVEDSIGLFEENLYSAIALVALVVILAMGIRSAFVVSFPIPVVIAIVFIYMYISEIPLHQVSIASLIISLSLLVANGIVANDNINVYLERGMDRFTACTKGIYEVKIPILTSTLTTVASFLPLAMMQGSAGKFVKSLPILVSVALMGSYLTSLTLVPVMGHRLLKVEEEDVEGKKLKTKIVRALKLDGFSKGVLNYYGKSLGSFLKRPLVLISVFIGIFILSFTIVPSLGVQLFPPVERDQYVIDITIQDGSTTEKTEKVTKMIGDILENDKSVNDFACTVGDGFMKYYLTFIPNNQASNKAQFLVNGDRSKSSKIEKQIKEKVPGVVVKIKELEISIPATYPVQVRIAGDDISELRRIGEEVKSKLQQVPGGKNMEDDYGYDSYKLNVNVNQEKANLVGISTYDIASTVRMAVNGFEVSKLKQEDIEKDSIPIVLKVPDNQKKDRNILNNIFLTSQVTKENVPISQIATVETKSSLNKILRRNGKRTLTVGLFVEQGYNTLDVLKKCEETLKDYKLPDGYTIEYGGENETSDEAFSSMKIPTVIAIILIYLILVIQFGDLIEPLIIMGTIPLSFIGIIWGLKWMGYPIGFMAVLGAISLMGVVVNNGIVLLDYIKLLVKEYDDIREAIVEACKTRLRPIMIGMITTVISLIPLAVSGGLLWGPMATSIIFGMLVSSALTLYVIPCTFLVIEGRKYRRMAANGSLDFDGNGEIQPKGIQDNKIVKSIKEKLENIKKSKTKSKEIETKDTKDTKVENEETKNK</sequence>
<feature type="transmembrane region" description="Helical" evidence="2">
    <location>
        <begin position="384"/>
        <end position="405"/>
    </location>
</feature>
<dbReference type="Pfam" id="PF00873">
    <property type="entry name" value="ACR_tran"/>
    <property type="match status" value="1"/>
</dbReference>
<keyword evidence="2" id="KW-0472">Membrane</keyword>
<gene>
    <name evidence="3" type="primary">mdtC</name>
    <name evidence="3" type="ORF">NCTC13028_01011</name>
</gene>
<evidence type="ECO:0000313" key="3">
    <source>
        <dbReference type="EMBL" id="SQB34117.1"/>
    </source>
</evidence>
<feature type="transmembrane region" description="Helical" evidence="2">
    <location>
        <begin position="534"/>
        <end position="559"/>
    </location>
</feature>
<dbReference type="Gene3D" id="3.30.70.1430">
    <property type="entry name" value="Multidrug efflux transporter AcrB pore domain"/>
    <property type="match status" value="2"/>
</dbReference>
<feature type="transmembrane region" description="Helical" evidence="2">
    <location>
        <begin position="338"/>
        <end position="355"/>
    </location>
</feature>
<dbReference type="SUPFAM" id="SSF82693">
    <property type="entry name" value="Multidrug efflux transporter AcrB pore domain, PN1, PN2, PC1 and PC2 subdomains"/>
    <property type="match status" value="2"/>
</dbReference>
<feature type="region of interest" description="Disordered" evidence="1">
    <location>
        <begin position="1062"/>
        <end position="1087"/>
    </location>
</feature>
<protein>
    <submittedName>
        <fullName evidence="3">Transporter protein</fullName>
    </submittedName>
</protein>
<reference evidence="3 4" key="1">
    <citation type="submission" date="2018-06" db="EMBL/GenBank/DDBJ databases">
        <authorList>
            <consortium name="Pathogen Informatics"/>
            <person name="Doyle S."/>
        </authorList>
    </citation>
    <scope>NUCLEOTIDE SEQUENCE [LARGE SCALE GENOMIC DNA]</scope>
    <source>
        <strain evidence="3 4">NCTC13028</strain>
    </source>
</reference>
<evidence type="ECO:0000313" key="4">
    <source>
        <dbReference type="Proteomes" id="UP000250223"/>
    </source>
</evidence>
<dbReference type="AlphaFoldDB" id="A0A2X2W401"/>
<dbReference type="SUPFAM" id="SSF82714">
    <property type="entry name" value="Multidrug efflux transporter AcrB TolC docking domain, DN and DC subdomains"/>
    <property type="match status" value="2"/>
</dbReference>
<dbReference type="SUPFAM" id="SSF82866">
    <property type="entry name" value="Multidrug efflux transporter AcrB transmembrane domain"/>
    <property type="match status" value="2"/>
</dbReference>
<evidence type="ECO:0000256" key="2">
    <source>
        <dbReference type="SAM" id="Phobius"/>
    </source>
</evidence>
<keyword evidence="2" id="KW-1133">Transmembrane helix</keyword>
<feature type="transmembrane region" description="Helical" evidence="2">
    <location>
        <begin position="462"/>
        <end position="481"/>
    </location>
</feature>
<dbReference type="Proteomes" id="UP000250223">
    <property type="component" value="Unassembled WGS sequence"/>
</dbReference>
<accession>A0A2X2W401</accession>
<dbReference type="Gene3D" id="3.30.70.1440">
    <property type="entry name" value="Multidrug efflux transporter AcrB pore domain"/>
    <property type="match status" value="1"/>
</dbReference>
<feature type="transmembrane region" description="Helical" evidence="2">
    <location>
        <begin position="426"/>
        <end position="450"/>
    </location>
</feature>
<proteinExistence type="predicted"/>
<dbReference type="InterPro" id="IPR001036">
    <property type="entry name" value="Acrflvin-R"/>
</dbReference>
<organism evidence="3 4">
    <name type="scientific">Clostridium cochlearium</name>
    <dbReference type="NCBI Taxonomy" id="1494"/>
    <lineage>
        <taxon>Bacteria</taxon>
        <taxon>Bacillati</taxon>
        <taxon>Bacillota</taxon>
        <taxon>Clostridia</taxon>
        <taxon>Eubacteriales</taxon>
        <taxon>Clostridiaceae</taxon>
        <taxon>Clostridium</taxon>
    </lineage>
</organism>
<dbReference type="PRINTS" id="PR00702">
    <property type="entry name" value="ACRIFLAVINRP"/>
</dbReference>
<feature type="transmembrane region" description="Helical" evidence="2">
    <location>
        <begin position="890"/>
        <end position="910"/>
    </location>
</feature>
<dbReference type="EMBL" id="UAWC01000006">
    <property type="protein sequence ID" value="SQB34117.1"/>
    <property type="molecule type" value="Genomic_DNA"/>
</dbReference>
<evidence type="ECO:0000256" key="1">
    <source>
        <dbReference type="SAM" id="MobiDB-lite"/>
    </source>
</evidence>
<dbReference type="GO" id="GO:0042910">
    <property type="term" value="F:xenobiotic transmembrane transporter activity"/>
    <property type="evidence" value="ECO:0007669"/>
    <property type="project" value="TreeGrafter"/>
</dbReference>
<name>A0A2X2W401_CLOCO</name>
<dbReference type="InterPro" id="IPR027463">
    <property type="entry name" value="AcrB_DN_DC_subdom"/>
</dbReference>
<dbReference type="GO" id="GO:0005886">
    <property type="term" value="C:plasma membrane"/>
    <property type="evidence" value="ECO:0007669"/>
    <property type="project" value="TreeGrafter"/>
</dbReference>
<dbReference type="PANTHER" id="PTHR32063">
    <property type="match status" value="1"/>
</dbReference>
<dbReference type="Gene3D" id="1.20.1640.10">
    <property type="entry name" value="Multidrug efflux transporter AcrB transmembrane domain"/>
    <property type="match status" value="2"/>
</dbReference>
<feature type="transmembrane region" description="Helical" evidence="2">
    <location>
        <begin position="916"/>
        <end position="944"/>
    </location>
</feature>
<dbReference type="RefSeq" id="WP_111921346.1">
    <property type="nucleotide sequence ID" value="NZ_UAWC01000006.1"/>
</dbReference>
<feature type="transmembrane region" description="Helical" evidence="2">
    <location>
        <begin position="360"/>
        <end position="378"/>
    </location>
</feature>
<feature type="transmembrane region" description="Helical" evidence="2">
    <location>
        <begin position="994"/>
        <end position="1016"/>
    </location>
</feature>
<feature type="transmembrane region" description="Helical" evidence="2">
    <location>
        <begin position="12"/>
        <end position="30"/>
    </location>
</feature>
<dbReference type="Gene3D" id="3.30.70.1320">
    <property type="entry name" value="Multidrug efflux transporter AcrB pore domain like"/>
    <property type="match status" value="1"/>
</dbReference>
<dbReference type="Gene3D" id="3.30.2090.10">
    <property type="entry name" value="Multidrug efflux transporter AcrB TolC docking domain, DN and DC subdomains"/>
    <property type="match status" value="2"/>
</dbReference>
<feature type="transmembrane region" description="Helical" evidence="2">
    <location>
        <begin position="965"/>
        <end position="988"/>
    </location>
</feature>
<keyword evidence="2" id="KW-0812">Transmembrane</keyword>